<dbReference type="RefSeq" id="WP_150093479.1">
    <property type="nucleotide sequence ID" value="NZ_VWSF01000040.1"/>
</dbReference>
<dbReference type="SMART" id="SM00089">
    <property type="entry name" value="PKD"/>
    <property type="match status" value="7"/>
</dbReference>
<dbReference type="PANTHER" id="PTHR46534">
    <property type="entry name" value="IGGFC_BINDING DOMAIN-CONTAINING PROTEIN"/>
    <property type="match status" value="1"/>
</dbReference>
<feature type="domain" description="PKD" evidence="2">
    <location>
        <begin position="865"/>
        <end position="919"/>
    </location>
</feature>
<gene>
    <name evidence="3" type="ORF">F0145_25610</name>
</gene>
<accession>A0A5M6CUP1</accession>
<dbReference type="PROSITE" id="PS50093">
    <property type="entry name" value="PKD"/>
    <property type="match status" value="7"/>
</dbReference>
<dbReference type="NCBIfam" id="TIGR04131">
    <property type="entry name" value="Bac_Flav_CTERM"/>
    <property type="match status" value="1"/>
</dbReference>
<dbReference type="InterPro" id="IPR000601">
    <property type="entry name" value="PKD_dom"/>
</dbReference>
<feature type="domain" description="PKD" evidence="2">
    <location>
        <begin position="667"/>
        <end position="734"/>
    </location>
</feature>
<keyword evidence="4" id="KW-1185">Reference proteome</keyword>
<comment type="caution">
    <text evidence="3">The sequence shown here is derived from an EMBL/GenBank/DDBJ whole genome shotgun (WGS) entry which is preliminary data.</text>
</comment>
<dbReference type="Pfam" id="PF18911">
    <property type="entry name" value="PKD_4"/>
    <property type="match status" value="7"/>
</dbReference>
<feature type="domain" description="PKD" evidence="2">
    <location>
        <begin position="479"/>
        <end position="560"/>
    </location>
</feature>
<dbReference type="Gene3D" id="2.60.40.10">
    <property type="entry name" value="Immunoglobulins"/>
    <property type="match status" value="8"/>
</dbReference>
<dbReference type="SUPFAM" id="SSF49299">
    <property type="entry name" value="PKD domain"/>
    <property type="match status" value="7"/>
</dbReference>
<feature type="domain" description="PKD" evidence="2">
    <location>
        <begin position="1022"/>
        <end position="1078"/>
    </location>
</feature>
<keyword evidence="1" id="KW-0732">Signal</keyword>
<proteinExistence type="predicted"/>
<dbReference type="CDD" id="cd00146">
    <property type="entry name" value="PKD"/>
    <property type="match status" value="6"/>
</dbReference>
<evidence type="ECO:0000313" key="4">
    <source>
        <dbReference type="Proteomes" id="UP000323426"/>
    </source>
</evidence>
<feature type="domain" description="PKD" evidence="2">
    <location>
        <begin position="777"/>
        <end position="829"/>
    </location>
</feature>
<sequence length="1325" mass="143169">MFKYLPHFFKLPIFLCAFICFSLFNATPLHAQNSSSKGTDFWVAYTGHIDNVLSRMFLYLTAEEATTATIVIGGGASQRVNVAANTVTVVPIDGNRAYVGTSEVVEKKGIRVTAEKDIVVYSHIFRMARSAATIVLPTNTLGREYYTLNFEQSLPLLNDPNRFSEFTIVATEDNTTIQITPTQKTRNNRPANTPFKVTLNTGEVYQVQSTIDLTGSHITTNVPENITCKKVAVFSGSTWTAFGCVGASGGDNLYQQLYPLSSWGQNFVTAPLYNRYFEVYRILVGEDNTTVRVNGSTSSVNGVTLRNPYRKGSVIEFQSTGGNIINADKGIAVAQYQVAQTCDPRNGPDINNPINPGDPDMVILNPVEQTVTNTTLYSALQDQTNPPTRITEHYINVVMKTDEVGSFRIDGKSPTGSFVPIPNSDYSFLQENVTVSSQSQPTHNLVADAGFNAVAYGFGPVESYAYSAGANVIDLTKRIVPNTTTGVESGCAGVALNFTGNFPYRPIKIMWDFGDGTPIYEETDLNKIEQISENAFAIKSPDHIYPTAGKYKMKLFVTRSNNIDCDSQDEITYDFTVNPNPVAAFTFTTPCYLDPTVFTDTSEPKTGNSLKSWSWNFGDPASGASNTATVKNPRHIFSAPGEYRVKLLITNNGGCTDTTSQKIIIYPKPKAIFSLTSVCEGSEATFTEASTIPEGNIVGWQWNFGDGNTSADQNPMHTYQQAGRYRVRLTVTSNQTCTDTLSRVITIFPKPKVAFALPEICVNDVATFTNTSAVPGGGNMTYQWDFGDGGTSTSQNPTHKYTAAGLYKVKLVVTSANGCQESLTSDFSINSATPKPDFTSQNYCQKDGVKFTDTSTIPFGKILRWQWDFGDGATSTEQNPTHVYARPGSYTVKLAVASGISCQEVISKNINIFASPTAAFTTTNICVGESVVLTEASTNAGGSITAYTWDFGDGNTATGRQPSYVYSTPGTYNIKLTVAGANNCSDQITRQIVVSPKPVAAFNTGNLCEKDAIAFTDASTVSSGSINTWRWEFGDGATASQQNPSHSYNTAGTYTVKLTVITAAGCQEVISKTLTIAVKPQAVAGPDQVNLCGVTSTALAATVPQVGTGRWSIVSGTGGNINNAGQTNTTFSGRLDELYTLRWTVSNAPCADVTDDVQVKFNSIPTVAAGPDVEIIEGQPYTMKGTGQGNLLWLPATGLANATAGNAVVTPLETTVYRLTATTDAGCTSFDEMKITVLPKLKVPNAFSPNDDGTNDTWVIGGIEEYQRATIQVFDRWGSQVYEGSYNKSWDGMRNGKSLPMATYYYIINPNNGHKPVVGNVSIVK</sequence>
<feature type="chain" id="PRO_5024361807" evidence="1">
    <location>
        <begin position="32"/>
        <end position="1325"/>
    </location>
</feature>
<organism evidence="3 4">
    <name type="scientific">Adhaeribacter rhizoryzae</name>
    <dbReference type="NCBI Taxonomy" id="2607907"/>
    <lineage>
        <taxon>Bacteria</taxon>
        <taxon>Pseudomonadati</taxon>
        <taxon>Bacteroidota</taxon>
        <taxon>Cytophagia</taxon>
        <taxon>Cytophagales</taxon>
        <taxon>Hymenobacteraceae</taxon>
        <taxon>Adhaeribacter</taxon>
    </lineage>
</organism>
<dbReference type="InterPro" id="IPR026341">
    <property type="entry name" value="T9SS_type_B"/>
</dbReference>
<dbReference type="InterPro" id="IPR035986">
    <property type="entry name" value="PKD_dom_sf"/>
</dbReference>
<dbReference type="Pfam" id="PF17517">
    <property type="entry name" value="IgGFc_binding"/>
    <property type="match status" value="1"/>
</dbReference>
<protein>
    <submittedName>
        <fullName evidence="3">PKD domain-containing protein</fullName>
    </submittedName>
</protein>
<dbReference type="EMBL" id="VWSF01000040">
    <property type="protein sequence ID" value="KAA5538783.1"/>
    <property type="molecule type" value="Genomic_DNA"/>
</dbReference>
<name>A0A5M6CUP1_9BACT</name>
<feature type="domain" description="PKD" evidence="2">
    <location>
        <begin position="916"/>
        <end position="979"/>
    </location>
</feature>
<dbReference type="Pfam" id="PF13585">
    <property type="entry name" value="CHU_C"/>
    <property type="match status" value="1"/>
</dbReference>
<dbReference type="InterPro" id="IPR035234">
    <property type="entry name" value="IgGFc-bd_N"/>
</dbReference>
<evidence type="ECO:0000259" key="2">
    <source>
        <dbReference type="PROSITE" id="PS50093"/>
    </source>
</evidence>
<feature type="domain" description="PKD" evidence="2">
    <location>
        <begin position="606"/>
        <end position="665"/>
    </location>
</feature>
<evidence type="ECO:0000313" key="3">
    <source>
        <dbReference type="EMBL" id="KAA5538783.1"/>
    </source>
</evidence>
<dbReference type="Proteomes" id="UP000323426">
    <property type="component" value="Unassembled WGS sequence"/>
</dbReference>
<dbReference type="InterPro" id="IPR013783">
    <property type="entry name" value="Ig-like_fold"/>
</dbReference>
<evidence type="ECO:0000256" key="1">
    <source>
        <dbReference type="SAM" id="SignalP"/>
    </source>
</evidence>
<dbReference type="PANTHER" id="PTHR46534:SF1">
    <property type="entry name" value="IGGFC-BINDING PROTEIN N-TERMINAL DOMAIN-CONTAINING PROTEIN"/>
    <property type="match status" value="1"/>
</dbReference>
<feature type="signal peptide" evidence="1">
    <location>
        <begin position="1"/>
        <end position="31"/>
    </location>
</feature>
<dbReference type="InterPro" id="IPR022409">
    <property type="entry name" value="PKD/Chitinase_dom"/>
</dbReference>
<reference evidence="3 4" key="1">
    <citation type="submission" date="2019-09" db="EMBL/GenBank/DDBJ databases">
        <title>Genome sequence and assembly of Adhaeribacter sp.</title>
        <authorList>
            <person name="Chhetri G."/>
        </authorList>
    </citation>
    <scope>NUCLEOTIDE SEQUENCE [LARGE SCALE GENOMIC DNA]</scope>
    <source>
        <strain evidence="3 4">DK36</strain>
    </source>
</reference>